<dbReference type="Proteomes" id="UP000050795">
    <property type="component" value="Unassembled WGS sequence"/>
</dbReference>
<organism evidence="3 4">
    <name type="scientific">Trichobilharzia regenti</name>
    <name type="common">Nasal bird schistosome</name>
    <dbReference type="NCBI Taxonomy" id="157069"/>
    <lineage>
        <taxon>Eukaryota</taxon>
        <taxon>Metazoa</taxon>
        <taxon>Spiralia</taxon>
        <taxon>Lophotrochozoa</taxon>
        <taxon>Platyhelminthes</taxon>
        <taxon>Trematoda</taxon>
        <taxon>Digenea</taxon>
        <taxon>Strigeidida</taxon>
        <taxon>Schistosomatoidea</taxon>
        <taxon>Schistosomatidae</taxon>
        <taxon>Trichobilharzia</taxon>
    </lineage>
</organism>
<protein>
    <submittedName>
        <fullName evidence="4">Uncharacterized protein</fullName>
    </submittedName>
</protein>
<dbReference type="PANTHER" id="PTHR31516">
    <property type="entry name" value="STABILIZER OF AXONEMAL MICROTUBULES 2"/>
    <property type="match status" value="1"/>
</dbReference>
<dbReference type="Pfam" id="PF05217">
    <property type="entry name" value="SAXO1-2"/>
    <property type="match status" value="1"/>
</dbReference>
<evidence type="ECO:0000313" key="4">
    <source>
        <dbReference type="WBParaSite" id="TREG1_104300.1"/>
    </source>
</evidence>
<proteinExistence type="inferred from homology"/>
<dbReference type="InterPro" id="IPR033336">
    <property type="entry name" value="SAXO1/2"/>
</dbReference>
<reference evidence="4" key="2">
    <citation type="submission" date="2023-11" db="UniProtKB">
        <authorList>
            <consortium name="WormBaseParasite"/>
        </authorList>
    </citation>
    <scope>IDENTIFICATION</scope>
</reference>
<feature type="region of interest" description="Disordered" evidence="2">
    <location>
        <begin position="278"/>
        <end position="297"/>
    </location>
</feature>
<dbReference type="AlphaFoldDB" id="A0AA85IRB2"/>
<evidence type="ECO:0000313" key="3">
    <source>
        <dbReference type="Proteomes" id="UP000050795"/>
    </source>
</evidence>
<keyword evidence="3" id="KW-1185">Reference proteome</keyword>
<evidence type="ECO:0000256" key="2">
    <source>
        <dbReference type="SAM" id="MobiDB-lite"/>
    </source>
</evidence>
<dbReference type="PANTHER" id="PTHR31516:SF17">
    <property type="entry name" value="STABILIZER OF AXONEMAL MICROTUBULES 2"/>
    <property type="match status" value="1"/>
</dbReference>
<sequence length="463" mass="53041">MSPALQCICEICCCGRHKCPHRPKAIVPWGPCVMSEYSAQYHPHCISPESLIKPHTNNLFASSEPVSDKTTHRTDYASRGICEPPYLYKPPPYVPPKGKIEDTTSYRNDFIPKICPPPEMIKPVERMGCPAKFDGNPTYRSDYRPWDVKPNVPVRPKHEKSQLPKFDAQPTYRQEYIPHCMQKTESFKPVHLPKVYDEPFKGDTIYRTEYVTPPMKPKTPPKPQTIAKSSVPLDTLTTFRKDFTPKDICLNPPYKPSQQLVTSKDPISKLTTNRIDFKDWGCQPPERAGAPPYQPMEGDRYLDSTYRNDYSEKPICPPAAIKPIEVPKCDAKFDDTTNYRNDYVPWNTKAEHVKRPDTWAPPTVPLDKDTTNRMSYVPYSCVQPEKPFKPLVNLAPNGPFSDQTNYRTEYVPKVICPCCPAQFLNQEQISPDGYKFNSYDERGHQMYHQVGRGKVTLPPLPVK</sequence>
<name>A0AA85IRB2_TRIRE</name>
<dbReference type="GO" id="GO:0008017">
    <property type="term" value="F:microtubule binding"/>
    <property type="evidence" value="ECO:0007669"/>
    <property type="project" value="InterPro"/>
</dbReference>
<dbReference type="GO" id="GO:0005879">
    <property type="term" value="C:axonemal microtubule"/>
    <property type="evidence" value="ECO:0007669"/>
    <property type="project" value="TreeGrafter"/>
</dbReference>
<reference evidence="3" key="1">
    <citation type="submission" date="2022-06" db="EMBL/GenBank/DDBJ databases">
        <authorList>
            <person name="Berger JAMES D."/>
            <person name="Berger JAMES D."/>
        </authorList>
    </citation>
    <scope>NUCLEOTIDE SEQUENCE [LARGE SCALE GENOMIC DNA]</scope>
</reference>
<comment type="similarity">
    <text evidence="1">Belongs to the FAM154 family.</text>
</comment>
<dbReference type="GO" id="GO:0036126">
    <property type="term" value="C:sperm flagellum"/>
    <property type="evidence" value="ECO:0007669"/>
    <property type="project" value="TreeGrafter"/>
</dbReference>
<dbReference type="GO" id="GO:0005814">
    <property type="term" value="C:centriole"/>
    <property type="evidence" value="ECO:0007669"/>
    <property type="project" value="TreeGrafter"/>
</dbReference>
<dbReference type="GO" id="GO:0036064">
    <property type="term" value="C:ciliary basal body"/>
    <property type="evidence" value="ECO:0007669"/>
    <property type="project" value="TreeGrafter"/>
</dbReference>
<accession>A0AA85IRB2</accession>
<dbReference type="WBParaSite" id="TREG1_104300.1">
    <property type="protein sequence ID" value="TREG1_104300.1"/>
    <property type="gene ID" value="TREG1_104300"/>
</dbReference>
<evidence type="ECO:0000256" key="1">
    <source>
        <dbReference type="ARBA" id="ARBA00008738"/>
    </source>
</evidence>